<keyword evidence="13" id="KW-0812">Transmembrane</keyword>
<comment type="cofactor">
    <cofactor evidence="1">
        <name>heme</name>
        <dbReference type="ChEBI" id="CHEBI:30413"/>
    </cofactor>
</comment>
<evidence type="ECO:0000256" key="13">
    <source>
        <dbReference type="SAM" id="Phobius"/>
    </source>
</evidence>
<evidence type="ECO:0000256" key="6">
    <source>
        <dbReference type="ARBA" id="ARBA00022723"/>
    </source>
</evidence>
<feature type="transmembrane region" description="Helical" evidence="13">
    <location>
        <begin position="6"/>
        <end position="22"/>
    </location>
</feature>
<comment type="subcellular location">
    <subcellularLocation>
        <location evidence="3">Endoplasmic reticulum membrane</location>
        <topology evidence="3">Peripheral membrane protein</topology>
    </subcellularLocation>
    <subcellularLocation>
        <location evidence="2">Microsome membrane</location>
        <topology evidence="2">Peripheral membrane protein</topology>
    </subcellularLocation>
</comment>
<name>A0A7R8UFB3_HERIL</name>
<gene>
    <name evidence="14" type="ORF">HERILL_LOCUS2755</name>
</gene>
<dbReference type="PANTHER" id="PTHR24292:SF103">
    <property type="entry name" value="CYTOCHROME P450 6BS1"/>
    <property type="match status" value="1"/>
</dbReference>
<organism evidence="14 15">
    <name type="scientific">Hermetia illucens</name>
    <name type="common">Black soldier fly</name>
    <dbReference type="NCBI Taxonomy" id="343691"/>
    <lineage>
        <taxon>Eukaryota</taxon>
        <taxon>Metazoa</taxon>
        <taxon>Ecdysozoa</taxon>
        <taxon>Arthropoda</taxon>
        <taxon>Hexapoda</taxon>
        <taxon>Insecta</taxon>
        <taxon>Pterygota</taxon>
        <taxon>Neoptera</taxon>
        <taxon>Endopterygota</taxon>
        <taxon>Diptera</taxon>
        <taxon>Brachycera</taxon>
        <taxon>Stratiomyomorpha</taxon>
        <taxon>Stratiomyidae</taxon>
        <taxon>Hermetiinae</taxon>
        <taxon>Hermetia</taxon>
    </lineage>
</organism>
<dbReference type="Pfam" id="PF00067">
    <property type="entry name" value="p450"/>
    <property type="match status" value="1"/>
</dbReference>
<protein>
    <recommendedName>
        <fullName evidence="16">Cytochrome P450</fullName>
    </recommendedName>
</protein>
<dbReference type="GO" id="GO:0005506">
    <property type="term" value="F:iron ion binding"/>
    <property type="evidence" value="ECO:0007669"/>
    <property type="project" value="InterPro"/>
</dbReference>
<reference evidence="14 15" key="1">
    <citation type="submission" date="2020-11" db="EMBL/GenBank/DDBJ databases">
        <authorList>
            <person name="Wallbank WR R."/>
            <person name="Pardo Diaz C."/>
            <person name="Kozak K."/>
            <person name="Martin S."/>
            <person name="Jiggins C."/>
            <person name="Moest M."/>
            <person name="Warren A I."/>
            <person name="Generalovic N T."/>
            <person name="Byers J.R.P. K."/>
            <person name="Montejo-Kovacevich G."/>
            <person name="Yen C E."/>
        </authorList>
    </citation>
    <scope>NUCLEOTIDE SEQUENCE [LARGE SCALE GENOMIC DNA]</scope>
</reference>
<dbReference type="SUPFAM" id="SSF48264">
    <property type="entry name" value="Cytochrome P450"/>
    <property type="match status" value="1"/>
</dbReference>
<accession>A0A7R8UFB3</accession>
<dbReference type="CDD" id="cd11056">
    <property type="entry name" value="CYP6-like"/>
    <property type="match status" value="1"/>
</dbReference>
<evidence type="ECO:0000256" key="11">
    <source>
        <dbReference type="ARBA" id="ARBA00023033"/>
    </source>
</evidence>
<evidence type="ECO:0000313" key="14">
    <source>
        <dbReference type="EMBL" id="CAD7079542.1"/>
    </source>
</evidence>
<evidence type="ECO:0000256" key="10">
    <source>
        <dbReference type="ARBA" id="ARBA00023004"/>
    </source>
</evidence>
<keyword evidence="5" id="KW-0349">Heme</keyword>
<dbReference type="GO" id="GO:0016705">
    <property type="term" value="F:oxidoreductase activity, acting on paired donors, with incorporation or reduction of molecular oxygen"/>
    <property type="evidence" value="ECO:0007669"/>
    <property type="project" value="InterPro"/>
</dbReference>
<dbReference type="GO" id="GO:0005789">
    <property type="term" value="C:endoplasmic reticulum membrane"/>
    <property type="evidence" value="ECO:0007669"/>
    <property type="project" value="UniProtKB-SubCell"/>
</dbReference>
<keyword evidence="8" id="KW-0492">Microsome</keyword>
<dbReference type="GO" id="GO:0004497">
    <property type="term" value="F:monooxygenase activity"/>
    <property type="evidence" value="ECO:0007669"/>
    <property type="project" value="UniProtKB-KW"/>
</dbReference>
<keyword evidence="13" id="KW-1133">Transmembrane helix</keyword>
<dbReference type="InParanoid" id="A0A7R8UFB3"/>
<comment type="similarity">
    <text evidence="4">Belongs to the cytochrome P450 family.</text>
</comment>
<dbReference type="GO" id="GO:0020037">
    <property type="term" value="F:heme binding"/>
    <property type="evidence" value="ECO:0007669"/>
    <property type="project" value="InterPro"/>
</dbReference>
<sequence length="382" mass="43978">MALLIPLIYISIAIVIVAYFAIKFRYQYWAKRGVPYIDPVFPFGLRFKENGKRRHFIDIAGEIYSKFRGTTPFVGGFFFFTPVPLIVDLDLVHHMLVEDFSYFHDRGIFHNERDDPLSANLFSMEGQSWKTLRAKLTPTFTSGKMKFMYHTVLKVAGEFDKTLSGMLEKDNVVEIKDILARFTTDIIGTCAFGIECNTLKNPNAEFRKAGRLIMEKPRNGVIGTVFLLLFPELAVKCGVKVLHDEVSSFFMKVVRETVELREKNNIRRNDFMDLLIQMKNGDDADSELGRLTLEQIAAQSYLFFLAGFETSSTTMTFCLYELAKNPEIQEKARQEIECVLNRHNGEFSYEAMMDMPYLDCIINETLRKYPPVVTLIRVVLCT</sequence>
<evidence type="ECO:0000256" key="5">
    <source>
        <dbReference type="ARBA" id="ARBA00022617"/>
    </source>
</evidence>
<evidence type="ECO:0000256" key="7">
    <source>
        <dbReference type="ARBA" id="ARBA00022824"/>
    </source>
</evidence>
<dbReference type="InterPro" id="IPR050476">
    <property type="entry name" value="Insect_CytP450_Detox"/>
</dbReference>
<keyword evidence="11" id="KW-0503">Monooxygenase</keyword>
<proteinExistence type="inferred from homology"/>
<dbReference type="PRINTS" id="PR00385">
    <property type="entry name" value="P450"/>
</dbReference>
<evidence type="ECO:0000256" key="3">
    <source>
        <dbReference type="ARBA" id="ARBA00004406"/>
    </source>
</evidence>
<evidence type="ECO:0000256" key="9">
    <source>
        <dbReference type="ARBA" id="ARBA00023002"/>
    </source>
</evidence>
<evidence type="ECO:0000256" key="4">
    <source>
        <dbReference type="ARBA" id="ARBA00010617"/>
    </source>
</evidence>
<keyword evidence="10" id="KW-0408">Iron</keyword>
<evidence type="ECO:0000313" key="15">
    <source>
        <dbReference type="Proteomes" id="UP000594454"/>
    </source>
</evidence>
<dbReference type="OrthoDB" id="2789670at2759"/>
<dbReference type="InterPro" id="IPR036396">
    <property type="entry name" value="Cyt_P450_sf"/>
</dbReference>
<evidence type="ECO:0000256" key="1">
    <source>
        <dbReference type="ARBA" id="ARBA00001971"/>
    </source>
</evidence>
<dbReference type="EMBL" id="LR899009">
    <property type="protein sequence ID" value="CAD7079542.1"/>
    <property type="molecule type" value="Genomic_DNA"/>
</dbReference>
<evidence type="ECO:0008006" key="16">
    <source>
        <dbReference type="Google" id="ProtNLM"/>
    </source>
</evidence>
<keyword evidence="6" id="KW-0479">Metal-binding</keyword>
<dbReference type="AlphaFoldDB" id="A0A7R8UFB3"/>
<dbReference type="Gene3D" id="1.10.630.10">
    <property type="entry name" value="Cytochrome P450"/>
    <property type="match status" value="1"/>
</dbReference>
<dbReference type="PANTHER" id="PTHR24292">
    <property type="entry name" value="CYTOCHROME P450"/>
    <property type="match status" value="1"/>
</dbReference>
<keyword evidence="7" id="KW-0256">Endoplasmic reticulum</keyword>
<dbReference type="Proteomes" id="UP000594454">
    <property type="component" value="Chromosome 1"/>
</dbReference>
<dbReference type="InterPro" id="IPR002402">
    <property type="entry name" value="Cyt_P450_E_grp-II"/>
</dbReference>
<keyword evidence="12 13" id="KW-0472">Membrane</keyword>
<evidence type="ECO:0000256" key="2">
    <source>
        <dbReference type="ARBA" id="ARBA00004174"/>
    </source>
</evidence>
<dbReference type="PRINTS" id="PR00464">
    <property type="entry name" value="EP450II"/>
</dbReference>
<evidence type="ECO:0000256" key="12">
    <source>
        <dbReference type="ARBA" id="ARBA00023136"/>
    </source>
</evidence>
<keyword evidence="15" id="KW-1185">Reference proteome</keyword>
<dbReference type="InterPro" id="IPR001128">
    <property type="entry name" value="Cyt_P450"/>
</dbReference>
<keyword evidence="9" id="KW-0560">Oxidoreductase</keyword>
<evidence type="ECO:0000256" key="8">
    <source>
        <dbReference type="ARBA" id="ARBA00022848"/>
    </source>
</evidence>